<evidence type="ECO:0000313" key="3">
    <source>
        <dbReference type="EMBL" id="EIE21138.1"/>
    </source>
</evidence>
<dbReference type="GO" id="GO:0005634">
    <property type="term" value="C:nucleus"/>
    <property type="evidence" value="ECO:0007669"/>
    <property type="project" value="TreeGrafter"/>
</dbReference>
<dbReference type="InterPro" id="IPR050502">
    <property type="entry name" value="Euk_RNA-bind_prot"/>
</dbReference>
<dbReference type="GO" id="GO:0003729">
    <property type="term" value="F:mRNA binding"/>
    <property type="evidence" value="ECO:0007669"/>
    <property type="project" value="TreeGrafter"/>
</dbReference>
<organism evidence="3 4">
    <name type="scientific">Coccomyxa subellipsoidea (strain C-169)</name>
    <name type="common">Green microalga</name>
    <dbReference type="NCBI Taxonomy" id="574566"/>
    <lineage>
        <taxon>Eukaryota</taxon>
        <taxon>Viridiplantae</taxon>
        <taxon>Chlorophyta</taxon>
        <taxon>core chlorophytes</taxon>
        <taxon>Trebouxiophyceae</taxon>
        <taxon>Trebouxiophyceae incertae sedis</taxon>
        <taxon>Coccomyxaceae</taxon>
        <taxon>Coccomyxa</taxon>
        <taxon>Coccomyxa subellipsoidea</taxon>
    </lineage>
</organism>
<dbReference type="eggNOG" id="KOG0145">
    <property type="taxonomic scope" value="Eukaryota"/>
</dbReference>
<dbReference type="Gene3D" id="3.30.70.330">
    <property type="match status" value="1"/>
</dbReference>
<gene>
    <name evidence="3" type="ORF">COCSUDRAFT_17941</name>
</gene>
<comment type="caution">
    <text evidence="3">The sequence shown here is derived from an EMBL/GenBank/DDBJ whole genome shotgun (WGS) entry which is preliminary data.</text>
</comment>
<dbReference type="InterPro" id="IPR000504">
    <property type="entry name" value="RRM_dom"/>
</dbReference>
<dbReference type="Proteomes" id="UP000007264">
    <property type="component" value="Unassembled WGS sequence"/>
</dbReference>
<dbReference type="SMART" id="SM00360">
    <property type="entry name" value="RRM"/>
    <property type="match status" value="1"/>
</dbReference>
<keyword evidence="4" id="KW-1185">Reference proteome</keyword>
<dbReference type="EMBL" id="AGSI01000013">
    <property type="protein sequence ID" value="EIE21138.1"/>
    <property type="molecule type" value="Genomic_DNA"/>
</dbReference>
<protein>
    <submittedName>
        <fullName evidence="3">RNA-binding domain-containing protein</fullName>
    </submittedName>
</protein>
<keyword evidence="1" id="KW-0694">RNA-binding</keyword>
<dbReference type="RefSeq" id="XP_005645682.1">
    <property type="nucleotide sequence ID" value="XM_005645625.1"/>
</dbReference>
<sequence>MDSRARSAKRDCNVHANLYVRNLPKDLDEGTLQQLFQSFGPLESCRLVKEASSGISRGYGFVRFSSVSAAEAAIKALNGARLSSNILEVHHAEKDASPTGPGNFQPT</sequence>
<evidence type="ECO:0000313" key="4">
    <source>
        <dbReference type="Proteomes" id="UP000007264"/>
    </source>
</evidence>
<evidence type="ECO:0000259" key="2">
    <source>
        <dbReference type="SMART" id="SM00360"/>
    </source>
</evidence>
<dbReference type="KEGG" id="csl:COCSUDRAFT_17941"/>
<dbReference type="AlphaFoldDB" id="I0YRW9"/>
<proteinExistence type="predicted"/>
<dbReference type="InterPro" id="IPR035979">
    <property type="entry name" value="RBD_domain_sf"/>
</dbReference>
<dbReference type="OrthoDB" id="266138at2759"/>
<feature type="domain" description="RRM" evidence="2">
    <location>
        <begin position="17"/>
        <end position="90"/>
    </location>
</feature>
<dbReference type="GeneID" id="17039278"/>
<dbReference type="SUPFAM" id="SSF54928">
    <property type="entry name" value="RNA-binding domain, RBD"/>
    <property type="match status" value="1"/>
</dbReference>
<accession>I0YRW9</accession>
<dbReference type="PANTHER" id="PTHR48025">
    <property type="entry name" value="OS02G0815200 PROTEIN"/>
    <property type="match status" value="1"/>
</dbReference>
<name>I0YRW9_COCSC</name>
<dbReference type="InterPro" id="IPR012677">
    <property type="entry name" value="Nucleotide-bd_a/b_plait_sf"/>
</dbReference>
<dbReference type="STRING" id="574566.I0YRW9"/>
<dbReference type="CDD" id="cd00590">
    <property type="entry name" value="RRM_SF"/>
    <property type="match status" value="1"/>
</dbReference>
<dbReference type="PANTHER" id="PTHR48025:SF1">
    <property type="entry name" value="RRM DOMAIN-CONTAINING PROTEIN"/>
    <property type="match status" value="1"/>
</dbReference>
<dbReference type="Pfam" id="PF00076">
    <property type="entry name" value="RRM_1"/>
    <property type="match status" value="1"/>
</dbReference>
<evidence type="ECO:0000256" key="1">
    <source>
        <dbReference type="ARBA" id="ARBA00022884"/>
    </source>
</evidence>
<reference evidence="3 4" key="1">
    <citation type="journal article" date="2012" name="Genome Biol.">
        <title>The genome of the polar eukaryotic microalga coccomyxa subellipsoidea reveals traits of cold adaptation.</title>
        <authorList>
            <person name="Blanc G."/>
            <person name="Agarkova I."/>
            <person name="Grimwood J."/>
            <person name="Kuo A."/>
            <person name="Brueggeman A."/>
            <person name="Dunigan D."/>
            <person name="Gurnon J."/>
            <person name="Ladunga I."/>
            <person name="Lindquist E."/>
            <person name="Lucas S."/>
            <person name="Pangilinan J."/>
            <person name="Proschold T."/>
            <person name="Salamov A."/>
            <person name="Schmutz J."/>
            <person name="Weeks D."/>
            <person name="Yamada T."/>
            <person name="Claverie J.M."/>
            <person name="Grigoriev I."/>
            <person name="Van Etten J."/>
            <person name="Lomsadze A."/>
            <person name="Borodovsky M."/>
        </authorList>
    </citation>
    <scope>NUCLEOTIDE SEQUENCE [LARGE SCALE GENOMIC DNA]</scope>
    <source>
        <strain evidence="3 4">C-169</strain>
    </source>
</reference>